<sequence>MEGGARHKKLGNDSCSLLLPEQFGSNVGSLSGPAVLGPELFPGCRFHALLLGLVAAVAGGSVWLCPQDLQDYNGELQAALQGLQAQMAPSLHSHLPLGLGLAGTVTFVGDSTPASIDPEIMLEQLKEHYQELRIQLETQNRVGKAFRRKHAFEK</sequence>
<proteinExistence type="predicted"/>
<dbReference type="Proteomes" id="UP001176941">
    <property type="component" value="Chromosome 27"/>
</dbReference>
<evidence type="ECO:0000313" key="2">
    <source>
        <dbReference type="Proteomes" id="UP001176941"/>
    </source>
</evidence>
<evidence type="ECO:0000313" key="1">
    <source>
        <dbReference type="EMBL" id="CAI9167486.1"/>
    </source>
</evidence>
<gene>
    <name evidence="1" type="ORF">MRATA1EN1_LOCUS16448</name>
</gene>
<name>A0ABN8Z2W1_RANTA</name>
<protein>
    <submittedName>
        <fullName evidence="1">Uncharacterized protein</fullName>
    </submittedName>
</protein>
<reference evidence="1" key="1">
    <citation type="submission" date="2023-04" db="EMBL/GenBank/DDBJ databases">
        <authorList>
            <consortium name="ELIXIR-Norway"/>
        </authorList>
    </citation>
    <scope>NUCLEOTIDE SEQUENCE [LARGE SCALE GENOMIC DNA]</scope>
</reference>
<organism evidence="1 2">
    <name type="scientific">Rangifer tarandus platyrhynchus</name>
    <name type="common">Svalbard reindeer</name>
    <dbReference type="NCBI Taxonomy" id="3082113"/>
    <lineage>
        <taxon>Eukaryota</taxon>
        <taxon>Metazoa</taxon>
        <taxon>Chordata</taxon>
        <taxon>Craniata</taxon>
        <taxon>Vertebrata</taxon>
        <taxon>Euteleostomi</taxon>
        <taxon>Mammalia</taxon>
        <taxon>Eutheria</taxon>
        <taxon>Laurasiatheria</taxon>
        <taxon>Artiodactyla</taxon>
        <taxon>Ruminantia</taxon>
        <taxon>Pecora</taxon>
        <taxon>Cervidae</taxon>
        <taxon>Odocoileinae</taxon>
        <taxon>Rangifer</taxon>
    </lineage>
</organism>
<keyword evidence="2" id="KW-1185">Reference proteome</keyword>
<accession>A0ABN8Z2W1</accession>
<dbReference type="EMBL" id="OX459963">
    <property type="protein sequence ID" value="CAI9167486.1"/>
    <property type="molecule type" value="Genomic_DNA"/>
</dbReference>